<reference evidence="1" key="1">
    <citation type="journal article" date="2023" name="Mol. Phylogenet. Evol.">
        <title>Genome-scale phylogeny and comparative genomics of the fungal order Sordariales.</title>
        <authorList>
            <person name="Hensen N."/>
            <person name="Bonometti L."/>
            <person name="Westerberg I."/>
            <person name="Brannstrom I.O."/>
            <person name="Guillou S."/>
            <person name="Cros-Aarteil S."/>
            <person name="Calhoun S."/>
            <person name="Haridas S."/>
            <person name="Kuo A."/>
            <person name="Mondo S."/>
            <person name="Pangilinan J."/>
            <person name="Riley R."/>
            <person name="LaButti K."/>
            <person name="Andreopoulos B."/>
            <person name="Lipzen A."/>
            <person name="Chen C."/>
            <person name="Yan M."/>
            <person name="Daum C."/>
            <person name="Ng V."/>
            <person name="Clum A."/>
            <person name="Steindorff A."/>
            <person name="Ohm R.A."/>
            <person name="Martin F."/>
            <person name="Silar P."/>
            <person name="Natvig D.O."/>
            <person name="Lalanne C."/>
            <person name="Gautier V."/>
            <person name="Ament-Velasquez S.L."/>
            <person name="Kruys A."/>
            <person name="Hutchinson M.I."/>
            <person name="Powell A.J."/>
            <person name="Barry K."/>
            <person name="Miller A.N."/>
            <person name="Grigoriev I.V."/>
            <person name="Debuchy R."/>
            <person name="Gladieux P."/>
            <person name="Hiltunen Thoren M."/>
            <person name="Johannesson H."/>
        </authorList>
    </citation>
    <scope>NUCLEOTIDE SEQUENCE</scope>
    <source>
        <strain evidence="1">CBS 333.67</strain>
    </source>
</reference>
<protein>
    <submittedName>
        <fullName evidence="1">Uncharacterized protein</fullName>
    </submittedName>
</protein>
<proteinExistence type="predicted"/>
<organism evidence="1 2">
    <name type="scientific">Chaetomium strumarium</name>
    <dbReference type="NCBI Taxonomy" id="1170767"/>
    <lineage>
        <taxon>Eukaryota</taxon>
        <taxon>Fungi</taxon>
        <taxon>Dikarya</taxon>
        <taxon>Ascomycota</taxon>
        <taxon>Pezizomycotina</taxon>
        <taxon>Sordariomycetes</taxon>
        <taxon>Sordariomycetidae</taxon>
        <taxon>Sordariales</taxon>
        <taxon>Chaetomiaceae</taxon>
        <taxon>Chaetomium</taxon>
    </lineage>
</organism>
<dbReference type="RefSeq" id="XP_062719077.1">
    <property type="nucleotide sequence ID" value="XM_062870525.1"/>
</dbReference>
<dbReference type="EMBL" id="JAUDZG010000006">
    <property type="protein sequence ID" value="KAK3303297.1"/>
    <property type="molecule type" value="Genomic_DNA"/>
</dbReference>
<gene>
    <name evidence="1" type="ORF">B0T15DRAFT_560268</name>
</gene>
<dbReference type="GeneID" id="87889354"/>
<name>A0AAJ0GNN3_9PEZI</name>
<dbReference type="AlphaFoldDB" id="A0AAJ0GNN3"/>
<sequence length="299" mass="33586">MRYYATNCTYQNERTLALQIPQLLAKIARDPDPNARDASRSYDRIMEEAKVARDVLGVAIKFQEYPLLRNVLNWVDASSVSNETLSLVRLATTSGTLEFGEIKESLLQHFSKRSLQLNVLCLSALWPLKEAPHPEIEALVVNGASIPLTTPRYHQLILAILETYIDRYVGPEPPAEINWTVPGVNCNSYNCTSSDCSELDAFLRSSTQSVARVQIGKKRRQHLHQLLDRARSPCTHTTDRSTYPETLVVTKVVGKGLARNGWEARVKKAREVLEGFGSDLGTSLKEDYDRIMRMVAPAD</sequence>
<dbReference type="Proteomes" id="UP001273166">
    <property type="component" value="Unassembled WGS sequence"/>
</dbReference>
<evidence type="ECO:0000313" key="2">
    <source>
        <dbReference type="Proteomes" id="UP001273166"/>
    </source>
</evidence>
<comment type="caution">
    <text evidence="1">The sequence shown here is derived from an EMBL/GenBank/DDBJ whole genome shotgun (WGS) entry which is preliminary data.</text>
</comment>
<reference evidence="1" key="2">
    <citation type="submission" date="2023-06" db="EMBL/GenBank/DDBJ databases">
        <authorList>
            <consortium name="Lawrence Berkeley National Laboratory"/>
            <person name="Mondo S.J."/>
            <person name="Hensen N."/>
            <person name="Bonometti L."/>
            <person name="Westerberg I."/>
            <person name="Brannstrom I.O."/>
            <person name="Guillou S."/>
            <person name="Cros-Aarteil S."/>
            <person name="Calhoun S."/>
            <person name="Haridas S."/>
            <person name="Kuo A."/>
            <person name="Pangilinan J."/>
            <person name="Riley R."/>
            <person name="Labutti K."/>
            <person name="Andreopoulos B."/>
            <person name="Lipzen A."/>
            <person name="Chen C."/>
            <person name="Yanf M."/>
            <person name="Daum C."/>
            <person name="Ng V."/>
            <person name="Clum A."/>
            <person name="Steindorff A."/>
            <person name="Ohm R."/>
            <person name="Martin F."/>
            <person name="Silar P."/>
            <person name="Natvig D."/>
            <person name="Lalanne C."/>
            <person name="Gautier V."/>
            <person name="Ament-Velasquez S.L."/>
            <person name="Kruys A."/>
            <person name="Hutchinson M.I."/>
            <person name="Powell A.J."/>
            <person name="Barry K."/>
            <person name="Miller A.N."/>
            <person name="Grigoriev I.V."/>
            <person name="Debuchy R."/>
            <person name="Gladieux P."/>
            <person name="Thoren M.H."/>
            <person name="Johannesson H."/>
        </authorList>
    </citation>
    <scope>NUCLEOTIDE SEQUENCE</scope>
    <source>
        <strain evidence="1">CBS 333.67</strain>
    </source>
</reference>
<evidence type="ECO:0000313" key="1">
    <source>
        <dbReference type="EMBL" id="KAK3303297.1"/>
    </source>
</evidence>
<keyword evidence="2" id="KW-1185">Reference proteome</keyword>
<accession>A0AAJ0GNN3</accession>